<dbReference type="EMBL" id="VCIW01000005">
    <property type="protein sequence ID" value="TLS52416.1"/>
    <property type="molecule type" value="Genomic_DNA"/>
</dbReference>
<comment type="caution">
    <text evidence="3">The sequence shown here is derived from an EMBL/GenBank/DDBJ whole genome shotgun (WGS) entry which is preliminary data.</text>
</comment>
<dbReference type="Gene3D" id="3.20.20.150">
    <property type="entry name" value="Divalent-metal-dependent TIM barrel enzymes"/>
    <property type="match status" value="1"/>
</dbReference>
<dbReference type="Pfam" id="PF01261">
    <property type="entry name" value="AP_endonuc_2"/>
    <property type="match status" value="1"/>
</dbReference>
<proteinExistence type="predicted"/>
<name>A0A5R9GDJ9_9BACL</name>
<gene>
    <name evidence="3" type="ORF">FE782_10640</name>
</gene>
<dbReference type="Proteomes" id="UP000309676">
    <property type="component" value="Unassembled WGS sequence"/>
</dbReference>
<dbReference type="AlphaFoldDB" id="A0A5R9GDJ9"/>
<dbReference type="SUPFAM" id="SSF51658">
    <property type="entry name" value="Xylose isomerase-like"/>
    <property type="match status" value="1"/>
</dbReference>
<dbReference type="RefSeq" id="WP_138194072.1">
    <property type="nucleotide sequence ID" value="NZ_VCIW01000005.1"/>
</dbReference>
<dbReference type="PANTHER" id="PTHR43489">
    <property type="entry name" value="ISOMERASE"/>
    <property type="match status" value="1"/>
</dbReference>
<dbReference type="GO" id="GO:0016853">
    <property type="term" value="F:isomerase activity"/>
    <property type="evidence" value="ECO:0007669"/>
    <property type="project" value="UniProtKB-KW"/>
</dbReference>
<feature type="domain" description="Xylose isomerase-like TIM barrel" evidence="2">
    <location>
        <begin position="25"/>
        <end position="254"/>
    </location>
</feature>
<organism evidence="3 4">
    <name type="scientific">Paenibacillus antri</name>
    <dbReference type="NCBI Taxonomy" id="2582848"/>
    <lineage>
        <taxon>Bacteria</taxon>
        <taxon>Bacillati</taxon>
        <taxon>Bacillota</taxon>
        <taxon>Bacilli</taxon>
        <taxon>Bacillales</taxon>
        <taxon>Paenibacillaceae</taxon>
        <taxon>Paenibacillus</taxon>
    </lineage>
</organism>
<evidence type="ECO:0000256" key="1">
    <source>
        <dbReference type="ARBA" id="ARBA00023235"/>
    </source>
</evidence>
<sequence>MLKGINQWCFPDGTPIEKVLAHSGKAGYDAIELNLQQPGNPGITMESTTQELEALGRLARSHGLALKSISCGLMGGSSLSSPDAETRERGRQIVTRQLEVAGLLGMETALLVPAFVNDKGEPYDEAYKRSQDEIAKLIPVAERNGVDIGVENVWNKFLYSPLEMARYIDELGSPVVGAYFDVGNIINFGYPEQSIRILGSRIKKIHVKDFRRSVGTAYGVVTLLSGDVNWIAVREALEAIGYDGPLTAELSAYPYAPYQLVYDTARHLDVIIHGGVR</sequence>
<dbReference type="InterPro" id="IPR050417">
    <property type="entry name" value="Sugar_Epim/Isomerase"/>
</dbReference>
<reference evidence="3 4" key="1">
    <citation type="submission" date="2019-05" db="EMBL/GenBank/DDBJ databases">
        <authorList>
            <person name="Narsing Rao M.P."/>
            <person name="Li W.J."/>
        </authorList>
    </citation>
    <scope>NUCLEOTIDE SEQUENCE [LARGE SCALE GENOMIC DNA]</scope>
    <source>
        <strain evidence="3 4">SYSU_K30003</strain>
    </source>
</reference>
<keyword evidence="1 3" id="KW-0413">Isomerase</keyword>
<dbReference type="PANTHER" id="PTHR43489:SF7">
    <property type="entry name" value="3-DEHYDRO-D-GULOSIDE 4-EPIMERASE-RELATED"/>
    <property type="match status" value="1"/>
</dbReference>
<accession>A0A5R9GDJ9</accession>
<protein>
    <submittedName>
        <fullName evidence="3">Sugar phosphate isomerase/epimerase</fullName>
    </submittedName>
</protein>
<keyword evidence="4" id="KW-1185">Reference proteome</keyword>
<evidence type="ECO:0000313" key="4">
    <source>
        <dbReference type="Proteomes" id="UP000309676"/>
    </source>
</evidence>
<dbReference type="OrthoDB" id="9782669at2"/>
<evidence type="ECO:0000259" key="2">
    <source>
        <dbReference type="Pfam" id="PF01261"/>
    </source>
</evidence>
<dbReference type="InterPro" id="IPR013022">
    <property type="entry name" value="Xyl_isomerase-like_TIM-brl"/>
</dbReference>
<evidence type="ECO:0000313" key="3">
    <source>
        <dbReference type="EMBL" id="TLS52416.1"/>
    </source>
</evidence>
<dbReference type="InterPro" id="IPR036237">
    <property type="entry name" value="Xyl_isomerase-like_sf"/>
</dbReference>